<feature type="chain" id="PRO_5025007440" evidence="3">
    <location>
        <begin position="25"/>
        <end position="753"/>
    </location>
</feature>
<gene>
    <name evidence="5" type="ORF">C8N24_4265</name>
</gene>
<feature type="signal peptide" evidence="3">
    <location>
        <begin position="1"/>
        <end position="24"/>
    </location>
</feature>
<dbReference type="InterPro" id="IPR000383">
    <property type="entry name" value="Xaa-Pro-like_dom"/>
</dbReference>
<comment type="caution">
    <text evidence="5">The sequence shown here is derived from an EMBL/GenBank/DDBJ whole genome shotgun (WGS) entry which is preliminary data.</text>
</comment>
<dbReference type="InterPro" id="IPR013736">
    <property type="entry name" value="Xaa-Pro_dipept_C"/>
</dbReference>
<dbReference type="EMBL" id="RBIL01000002">
    <property type="protein sequence ID" value="RKQ86255.1"/>
    <property type="molecule type" value="Genomic_DNA"/>
</dbReference>
<dbReference type="Gene3D" id="2.60.120.260">
    <property type="entry name" value="Galactose-binding domain-like"/>
    <property type="match status" value="1"/>
</dbReference>
<sequence>MKLVKRVVGAAVLVAATFASSAHAQTTPKYDYDGAIRERVYIPNGLDADRDGTEDRTAIEIMRPKELASGVPAIIAPSPYYTSACGQFVGECIGDLDNDGLNDRWPLWYDNFFVPRGYAVILAEMGGTANSTGCAVNGGREDVQSTKVVIDWLNGRIPGYKSLTGTADPITAGWHSGKAAMIGRSYNGTLPNAVAATGVEGLTTIVPIAAISSWYDYSRMGGIIGSTAHYPAWLANYVTDANRQAICAPVRDAMSLLDGDADGNMNAFWDERNYRPDADKVKASVFATHCLQDDNVDPDQTAEWWYQLAKHNVPRKLWLCREGHIDPFMTNRAEWMRQLHAWFDHWLYGVQNGIMDEPRVDIEDTKDSWGKYSDWPLPGSTPTTVHLQGDTQTTAGALGGQAGGGKADTLSWTDLSNMTEATAMNLAAGTTQNNRRVFLSAPLKRALRLSGTPRIDLRASLDKPQSNLTALLVDYGPSTQITRSGDGLSTPADAPEDCWGPSSTRKGPDGTVMDFDSCYQQPVKPTVTVTATQGWRVSRGILDSANRESLYSDAPTTPGTEYRFQFPIMPVDYAFGEGHRVGIVLIANLNALQRNGTTGTKVTLNVKQSSVSLPIVGGFDAAVAAGAFADTTSATGSVGGTVPATLALGLGAPATFGTFKPGVEEEYRASTDVTVVSTAGDASLTTSEPGHLANGAFRLPEPLQVELGKKAWNGPVSGDRVPITFKQRINATDPLRTGTYAQTLTLTLSTTTP</sequence>
<dbReference type="GO" id="GO:0008239">
    <property type="term" value="F:dipeptidyl-peptidase activity"/>
    <property type="evidence" value="ECO:0007669"/>
    <property type="project" value="InterPro"/>
</dbReference>
<evidence type="ECO:0000256" key="3">
    <source>
        <dbReference type="SAM" id="SignalP"/>
    </source>
</evidence>
<keyword evidence="1" id="KW-0378">Hydrolase</keyword>
<reference evidence="5 6" key="1">
    <citation type="submission" date="2018-10" db="EMBL/GenBank/DDBJ databases">
        <title>Genomic Encyclopedia of Archaeal and Bacterial Type Strains, Phase II (KMG-II): from individual species to whole genera.</title>
        <authorList>
            <person name="Goeker M."/>
        </authorList>
    </citation>
    <scope>NUCLEOTIDE SEQUENCE [LARGE SCALE GENOMIC DNA]</scope>
    <source>
        <strain evidence="5 6">DSM 14954</strain>
    </source>
</reference>
<dbReference type="SUPFAM" id="SSF49785">
    <property type="entry name" value="Galactose-binding domain-like"/>
    <property type="match status" value="1"/>
</dbReference>
<dbReference type="SUPFAM" id="SSF53474">
    <property type="entry name" value="alpha/beta-Hydrolases"/>
    <property type="match status" value="1"/>
</dbReference>
<evidence type="ECO:0000313" key="6">
    <source>
        <dbReference type="Proteomes" id="UP000278962"/>
    </source>
</evidence>
<evidence type="ECO:0000256" key="2">
    <source>
        <dbReference type="SAM" id="MobiDB-lite"/>
    </source>
</evidence>
<protein>
    <submittedName>
        <fullName evidence="5">X-Pro dipeptidyl-peptidase</fullName>
    </submittedName>
</protein>
<dbReference type="InterPro" id="IPR005674">
    <property type="entry name" value="CocE/Ser_esterase"/>
</dbReference>
<dbReference type="AlphaFoldDB" id="A0A660KYV5"/>
<dbReference type="InterPro" id="IPR008979">
    <property type="entry name" value="Galactose-bd-like_sf"/>
</dbReference>
<organism evidence="5 6">
    <name type="scientific">Solirubrobacter pauli</name>
    <dbReference type="NCBI Taxonomy" id="166793"/>
    <lineage>
        <taxon>Bacteria</taxon>
        <taxon>Bacillati</taxon>
        <taxon>Actinomycetota</taxon>
        <taxon>Thermoleophilia</taxon>
        <taxon>Solirubrobacterales</taxon>
        <taxon>Solirubrobacteraceae</taxon>
        <taxon>Solirubrobacter</taxon>
    </lineage>
</organism>
<keyword evidence="6" id="KW-1185">Reference proteome</keyword>
<dbReference type="Gene3D" id="3.40.50.1820">
    <property type="entry name" value="alpha/beta hydrolase"/>
    <property type="match status" value="2"/>
</dbReference>
<dbReference type="RefSeq" id="WP_121253835.1">
    <property type="nucleotide sequence ID" value="NZ_RBIL01000002.1"/>
</dbReference>
<dbReference type="SMART" id="SM00939">
    <property type="entry name" value="PepX_C"/>
    <property type="match status" value="1"/>
</dbReference>
<dbReference type="Pfam" id="PF08530">
    <property type="entry name" value="PepX_C"/>
    <property type="match status" value="1"/>
</dbReference>
<dbReference type="InterPro" id="IPR029058">
    <property type="entry name" value="AB_hydrolase_fold"/>
</dbReference>
<proteinExistence type="predicted"/>
<feature type="region of interest" description="Disordered" evidence="2">
    <location>
        <begin position="482"/>
        <end position="506"/>
    </location>
</feature>
<evidence type="ECO:0000256" key="1">
    <source>
        <dbReference type="ARBA" id="ARBA00022801"/>
    </source>
</evidence>
<dbReference type="Proteomes" id="UP000278962">
    <property type="component" value="Unassembled WGS sequence"/>
</dbReference>
<evidence type="ECO:0000259" key="4">
    <source>
        <dbReference type="SMART" id="SM00939"/>
    </source>
</evidence>
<dbReference type="NCBIfam" id="TIGR00976">
    <property type="entry name" value="CocE_NonD"/>
    <property type="match status" value="1"/>
</dbReference>
<keyword evidence="3" id="KW-0732">Signal</keyword>
<evidence type="ECO:0000313" key="5">
    <source>
        <dbReference type="EMBL" id="RKQ86255.1"/>
    </source>
</evidence>
<dbReference type="OrthoDB" id="5240615at2"/>
<dbReference type="Pfam" id="PF02129">
    <property type="entry name" value="Peptidase_S15"/>
    <property type="match status" value="1"/>
</dbReference>
<name>A0A660KYV5_9ACTN</name>
<accession>A0A660KYV5</accession>
<feature type="domain" description="Xaa-Pro dipeptidyl-peptidase C-terminal" evidence="4">
    <location>
        <begin position="340"/>
        <end position="612"/>
    </location>
</feature>